<evidence type="ECO:0000313" key="4">
    <source>
        <dbReference type="EMBL" id="UUY04534.1"/>
    </source>
</evidence>
<feature type="domain" description="MoaB/Mog" evidence="3">
    <location>
        <begin position="4"/>
        <end position="147"/>
    </location>
</feature>
<dbReference type="InterPro" id="IPR001453">
    <property type="entry name" value="MoaB/Mog_dom"/>
</dbReference>
<keyword evidence="5" id="KW-1185">Reference proteome</keyword>
<dbReference type="SMART" id="SM00852">
    <property type="entry name" value="MoCF_biosynth"/>
    <property type="match status" value="1"/>
</dbReference>
<dbReference type="SUPFAM" id="SSF53218">
    <property type="entry name" value="Molybdenum cofactor biosynthesis proteins"/>
    <property type="match status" value="1"/>
</dbReference>
<dbReference type="InterPro" id="IPR036425">
    <property type="entry name" value="MoaB/Mog-like_dom_sf"/>
</dbReference>
<dbReference type="Gene3D" id="3.40.980.10">
    <property type="entry name" value="MoaB/Mog-like domain"/>
    <property type="match status" value="1"/>
</dbReference>
<evidence type="ECO:0000256" key="2">
    <source>
        <dbReference type="ARBA" id="ARBA00023150"/>
    </source>
</evidence>
<name>A0ABY5PIS7_9ACTN</name>
<gene>
    <name evidence="4" type="ORF">LRS13_03075</name>
</gene>
<dbReference type="RefSeq" id="WP_353865014.1">
    <property type="nucleotide sequence ID" value="NZ_CP088295.1"/>
</dbReference>
<dbReference type="PANTHER" id="PTHR43764">
    <property type="entry name" value="MOLYBDENUM COFACTOR BIOSYNTHESIS"/>
    <property type="match status" value="1"/>
</dbReference>
<reference evidence="5" key="1">
    <citation type="submission" date="2021-11" db="EMBL/GenBank/DDBJ databases">
        <title>Cultivation dependent microbiological survey of springs from the worlds oldest radium mine currently devoted to the extraction of radon-saturated water.</title>
        <authorList>
            <person name="Kapinusova G."/>
            <person name="Smrhova T."/>
            <person name="Strejcek M."/>
            <person name="Suman J."/>
            <person name="Jani K."/>
            <person name="Pajer P."/>
            <person name="Uhlik O."/>
        </authorList>
    </citation>
    <scope>NUCLEOTIDE SEQUENCE [LARGE SCALE GENOMIC DNA]</scope>
    <source>
        <strain evidence="5">J379</strain>
    </source>
</reference>
<protein>
    <submittedName>
        <fullName evidence="4">MogA/MoaB family molybdenum cofactor biosynthesis protein</fullName>
    </submittedName>
</protein>
<keyword evidence="2" id="KW-0501">Molybdenum cofactor biosynthesis</keyword>
<evidence type="ECO:0000313" key="5">
    <source>
        <dbReference type="Proteomes" id="UP001058860"/>
    </source>
</evidence>
<dbReference type="EMBL" id="CP088295">
    <property type="protein sequence ID" value="UUY04534.1"/>
    <property type="molecule type" value="Genomic_DNA"/>
</dbReference>
<dbReference type="PANTHER" id="PTHR43764:SF1">
    <property type="entry name" value="MOLYBDOPTERIN MOLYBDOTRANSFERASE"/>
    <property type="match status" value="1"/>
</dbReference>
<organism evidence="4 5">
    <name type="scientific">Svornostia abyssi</name>
    <dbReference type="NCBI Taxonomy" id="2898438"/>
    <lineage>
        <taxon>Bacteria</taxon>
        <taxon>Bacillati</taxon>
        <taxon>Actinomycetota</taxon>
        <taxon>Thermoleophilia</taxon>
        <taxon>Solirubrobacterales</taxon>
        <taxon>Baekduiaceae</taxon>
        <taxon>Svornostia</taxon>
    </lineage>
</organism>
<dbReference type="Pfam" id="PF00994">
    <property type="entry name" value="MoCF_biosynth"/>
    <property type="match status" value="1"/>
</dbReference>
<dbReference type="NCBIfam" id="TIGR00177">
    <property type="entry name" value="molyb_syn"/>
    <property type="match status" value="1"/>
</dbReference>
<proteinExistence type="predicted"/>
<comment type="pathway">
    <text evidence="1">Cofactor biosynthesis; molybdopterin biosynthesis.</text>
</comment>
<accession>A0ABY5PIS7</accession>
<evidence type="ECO:0000256" key="1">
    <source>
        <dbReference type="ARBA" id="ARBA00005046"/>
    </source>
</evidence>
<dbReference type="Proteomes" id="UP001058860">
    <property type="component" value="Chromosome"/>
</dbReference>
<dbReference type="CDD" id="cd00886">
    <property type="entry name" value="MogA_MoaB"/>
    <property type="match status" value="1"/>
</dbReference>
<sequence length="161" mass="16809">MRTAVLTVSTEVVHRRREDEAGPLLAELAEAAGVDVDTMEVVPADFDLIEDRLLTYVDEGFALVLTAGGCGLEPEDIVPEATLSVIDREVPGLAEAMRAEAMRHAPTGALTRGVSGAAGGTLIVNLPGTASAVRELFPVLGPALVPAVTSMRRARGLEPGR</sequence>
<evidence type="ECO:0000259" key="3">
    <source>
        <dbReference type="SMART" id="SM00852"/>
    </source>
</evidence>
<dbReference type="InterPro" id="IPR051920">
    <property type="entry name" value="MPT_Adenylyltrnsfr/MoaC-Rel"/>
</dbReference>